<evidence type="ECO:0000313" key="6">
    <source>
        <dbReference type="Proteomes" id="UP001153387"/>
    </source>
</evidence>
<dbReference type="SMART" id="SM00342">
    <property type="entry name" value="HTH_ARAC"/>
    <property type="match status" value="1"/>
</dbReference>
<organism evidence="5 6">
    <name type="scientific">Cohnella ginsengisoli</name>
    <dbReference type="NCBI Taxonomy" id="425004"/>
    <lineage>
        <taxon>Bacteria</taxon>
        <taxon>Bacillati</taxon>
        <taxon>Bacillota</taxon>
        <taxon>Bacilli</taxon>
        <taxon>Bacillales</taxon>
        <taxon>Paenibacillaceae</taxon>
        <taxon>Cohnella</taxon>
    </lineage>
</organism>
<keyword evidence="2" id="KW-0238">DNA-binding</keyword>
<dbReference type="Pfam" id="PF12833">
    <property type="entry name" value="HTH_18"/>
    <property type="match status" value="1"/>
</dbReference>
<dbReference type="InterPro" id="IPR003313">
    <property type="entry name" value="AraC-bd"/>
</dbReference>
<evidence type="ECO:0000256" key="1">
    <source>
        <dbReference type="ARBA" id="ARBA00023015"/>
    </source>
</evidence>
<gene>
    <name evidence="5" type="ORF">OMP38_21055</name>
</gene>
<protein>
    <submittedName>
        <fullName evidence="5">AraC family transcriptional regulator</fullName>
    </submittedName>
</protein>
<keyword evidence="3" id="KW-0804">Transcription</keyword>
<dbReference type="SUPFAM" id="SSF51215">
    <property type="entry name" value="Regulatory protein AraC"/>
    <property type="match status" value="1"/>
</dbReference>
<feature type="domain" description="HTH araC/xylS-type" evidence="4">
    <location>
        <begin position="167"/>
        <end position="265"/>
    </location>
</feature>
<reference evidence="5 6" key="1">
    <citation type="submission" date="2022-10" db="EMBL/GenBank/DDBJ databases">
        <title>Comparative genomic analysis of Cohnella hashimotonis sp. nov., isolated from the International Space Station.</title>
        <authorList>
            <person name="Simpson A."/>
            <person name="Venkateswaran K."/>
        </authorList>
    </citation>
    <scope>NUCLEOTIDE SEQUENCE [LARGE SCALE GENOMIC DNA]</scope>
    <source>
        <strain evidence="5 6">DSM 18997</strain>
    </source>
</reference>
<dbReference type="InterPro" id="IPR014710">
    <property type="entry name" value="RmlC-like_jellyroll"/>
</dbReference>
<keyword evidence="1" id="KW-0805">Transcription regulation</keyword>
<dbReference type="GO" id="GO:0003700">
    <property type="term" value="F:DNA-binding transcription factor activity"/>
    <property type="evidence" value="ECO:0007669"/>
    <property type="project" value="InterPro"/>
</dbReference>
<accession>A0A9X4KJT9</accession>
<dbReference type="Pfam" id="PF02311">
    <property type="entry name" value="AraC_binding"/>
    <property type="match status" value="1"/>
</dbReference>
<evidence type="ECO:0000256" key="2">
    <source>
        <dbReference type="ARBA" id="ARBA00023125"/>
    </source>
</evidence>
<name>A0A9X4KJT9_9BACL</name>
<dbReference type="SUPFAM" id="SSF46689">
    <property type="entry name" value="Homeodomain-like"/>
    <property type="match status" value="2"/>
</dbReference>
<dbReference type="InterPro" id="IPR050204">
    <property type="entry name" value="AraC_XylS_family_regulators"/>
</dbReference>
<dbReference type="InterPro" id="IPR009057">
    <property type="entry name" value="Homeodomain-like_sf"/>
</dbReference>
<evidence type="ECO:0000256" key="3">
    <source>
        <dbReference type="ARBA" id="ARBA00023163"/>
    </source>
</evidence>
<dbReference type="Proteomes" id="UP001153387">
    <property type="component" value="Unassembled WGS sequence"/>
</dbReference>
<dbReference type="PANTHER" id="PTHR46796">
    <property type="entry name" value="HTH-TYPE TRANSCRIPTIONAL ACTIVATOR RHAS-RELATED"/>
    <property type="match status" value="1"/>
</dbReference>
<evidence type="ECO:0000259" key="4">
    <source>
        <dbReference type="PROSITE" id="PS01124"/>
    </source>
</evidence>
<dbReference type="RefSeq" id="WP_277566908.1">
    <property type="nucleotide sequence ID" value="NZ_JAPDHZ010000004.1"/>
</dbReference>
<comment type="caution">
    <text evidence="5">The sequence shown here is derived from an EMBL/GenBank/DDBJ whole genome shotgun (WGS) entry which is preliminary data.</text>
</comment>
<dbReference type="Gene3D" id="1.10.10.60">
    <property type="entry name" value="Homeodomain-like"/>
    <property type="match status" value="1"/>
</dbReference>
<dbReference type="InterPro" id="IPR018060">
    <property type="entry name" value="HTH_AraC"/>
</dbReference>
<dbReference type="InterPro" id="IPR037923">
    <property type="entry name" value="HTH-like"/>
</dbReference>
<dbReference type="GO" id="GO:0043565">
    <property type="term" value="F:sequence-specific DNA binding"/>
    <property type="evidence" value="ECO:0007669"/>
    <property type="project" value="InterPro"/>
</dbReference>
<dbReference type="PROSITE" id="PS01124">
    <property type="entry name" value="HTH_ARAC_FAMILY_2"/>
    <property type="match status" value="1"/>
</dbReference>
<dbReference type="AlphaFoldDB" id="A0A9X4KJT9"/>
<sequence length="272" mass="30072">MASSRSQVPFEAVKSAVAGSATYASGGRFGPRRQRDFELLLLDAGEMRVTIDGAPRQVKAGQAILLKPGHVESFDITGNDVTRHNWVAVQIDKRSLHGEEAAEPPGVWPVSPEMNKLVELILTVQNELPSDGAIMRSLGAAVLRLQPDADGMTAEGIDASPASPAVERALAWIRSHYGREIKLSDLAWEAGVTPEHLVRLFNKYEQETPIHYVWRYRSERAVELLEHTGLPAAEIARQCGFKTPHHFSRTLKQITGRTPSEIRRASWNGEEL</sequence>
<proteinExistence type="predicted"/>
<dbReference type="EMBL" id="JAPDHZ010000004">
    <property type="protein sequence ID" value="MDG0793066.1"/>
    <property type="molecule type" value="Genomic_DNA"/>
</dbReference>
<keyword evidence="6" id="KW-1185">Reference proteome</keyword>
<evidence type="ECO:0000313" key="5">
    <source>
        <dbReference type="EMBL" id="MDG0793066.1"/>
    </source>
</evidence>
<dbReference type="Gene3D" id="2.60.120.10">
    <property type="entry name" value="Jelly Rolls"/>
    <property type="match status" value="1"/>
</dbReference>